<proteinExistence type="predicted"/>
<gene>
    <name evidence="1" type="ORF">C9994_11585</name>
</gene>
<organism evidence="1 2">
    <name type="scientific">Marivirga lumbricoides</name>
    <dbReference type="NCBI Taxonomy" id="1046115"/>
    <lineage>
        <taxon>Bacteria</taxon>
        <taxon>Pseudomonadati</taxon>
        <taxon>Bacteroidota</taxon>
        <taxon>Cytophagia</taxon>
        <taxon>Cytophagales</taxon>
        <taxon>Marivirgaceae</taxon>
        <taxon>Marivirga</taxon>
    </lineage>
</organism>
<evidence type="ECO:0000313" key="1">
    <source>
        <dbReference type="EMBL" id="PTB95070.1"/>
    </source>
</evidence>
<protein>
    <submittedName>
        <fullName evidence="1">Uncharacterized protein</fullName>
    </submittedName>
</protein>
<comment type="caution">
    <text evidence="1">The sequence shown here is derived from an EMBL/GenBank/DDBJ whole genome shotgun (WGS) entry which is preliminary data.</text>
</comment>
<sequence>MHFRIPTKEVMRLVKMFITVEFPQMIKKADIVSTCIIRFVFINIADIASISILWQTQNDTCE</sequence>
<reference evidence="1 2" key="1">
    <citation type="submission" date="2018-03" db="EMBL/GenBank/DDBJ databases">
        <title>Cross-interface Injection: A General Nanoliter Liquid Handling Method Applied to Single Cells Genome Amplification Automated Nanoliter Liquid Handling Applied to Single Cell Multiple Displacement Amplification.</title>
        <authorList>
            <person name="Yun J."/>
            <person name="Xu P."/>
            <person name="Xu J."/>
            <person name="Dai X."/>
            <person name="Wang Y."/>
            <person name="Zheng X."/>
            <person name="Cao C."/>
            <person name="Yi Q."/>
            <person name="Zhu Y."/>
            <person name="Wang L."/>
            <person name="Dong Z."/>
            <person name="Huang Y."/>
            <person name="Huang L."/>
            <person name="Du W."/>
        </authorList>
    </citation>
    <scope>NUCLEOTIDE SEQUENCE [LARGE SCALE GENOMIC DNA]</scope>
    <source>
        <strain evidence="1 2">Z-D1-2</strain>
    </source>
</reference>
<dbReference type="AlphaFoldDB" id="A0A2T4DML6"/>
<evidence type="ECO:0000313" key="2">
    <source>
        <dbReference type="Proteomes" id="UP000240608"/>
    </source>
</evidence>
<dbReference type="EMBL" id="PYVU01000115">
    <property type="protein sequence ID" value="PTB95070.1"/>
    <property type="molecule type" value="Genomic_DNA"/>
</dbReference>
<accession>A0A2T4DML6</accession>
<dbReference type="Proteomes" id="UP000240608">
    <property type="component" value="Unassembled WGS sequence"/>
</dbReference>
<name>A0A2T4DML6_9BACT</name>